<evidence type="ECO:0000256" key="4">
    <source>
        <dbReference type="ARBA" id="ARBA00022692"/>
    </source>
</evidence>
<keyword evidence="4 7" id="KW-0812">Transmembrane</keyword>
<accession>A0A948WZ39</accession>
<sequence>MSHTDTLEEKAQATLAKIPRKKRIITVSLYCICIVLGLIFGYMGNTAIDELMTFIATVFTRLFSFIAVPIIALALISTLAKLGKNSGSGRIFTHAVFYTLSTTIVAAVVGAIMFWTLQPANVPAEVMGMSTVEPVQPTSYYDHILTVIPNNILQPFVAGNVLSVLLIAAAIGIALAVMPHNERRDAVLNTFLGLQDILFLLIKWLLAILPIGIMAFIAQLIAQLGQGVILGSLATYFTVVIGSNLIQMFIIIPLFLLARGLNPLRIARGMLPALAVAFFSKSSAGTLPVTMAAAENNCHVNPKIARFVLPICTTINMNGCAGFILITSLYLMQNAGIEINLTTTIVWIFIATIAAVGNAGVPMGCYFLTISLLSSMNIPVLLMGVILPVYAVIDMVETGVNVWSDSAVANMVNKDLAADLKKEEAAEAV</sequence>
<comment type="similarity">
    <text evidence="2">Belongs to the dicarboxylate/amino acid:cation symporter (DAACS) (TC 2.A.23) family.</text>
</comment>
<gene>
    <name evidence="8" type="ORF">H9847_06170</name>
</gene>
<feature type="transmembrane region" description="Helical" evidence="7">
    <location>
        <begin position="62"/>
        <end position="83"/>
    </location>
</feature>
<evidence type="ECO:0000256" key="6">
    <source>
        <dbReference type="ARBA" id="ARBA00023136"/>
    </source>
</evidence>
<dbReference type="Gene3D" id="1.10.3860.10">
    <property type="entry name" value="Sodium:dicarboxylate symporter"/>
    <property type="match status" value="1"/>
</dbReference>
<evidence type="ECO:0000313" key="9">
    <source>
        <dbReference type="Proteomes" id="UP000733611"/>
    </source>
</evidence>
<feature type="transmembrane region" description="Helical" evidence="7">
    <location>
        <begin position="339"/>
        <end position="360"/>
    </location>
</feature>
<evidence type="ECO:0000256" key="7">
    <source>
        <dbReference type="SAM" id="Phobius"/>
    </source>
</evidence>
<dbReference type="PANTHER" id="PTHR42865:SF5">
    <property type="entry name" value="L-CYSTINE TRANSPORTER TCYP"/>
    <property type="match status" value="1"/>
</dbReference>
<comment type="subcellular location">
    <subcellularLocation>
        <location evidence="1">Membrane</location>
        <topology evidence="1">Multi-pass membrane protein</topology>
    </subcellularLocation>
</comment>
<evidence type="ECO:0000256" key="2">
    <source>
        <dbReference type="ARBA" id="ARBA00006148"/>
    </source>
</evidence>
<feature type="transmembrane region" description="Helical" evidence="7">
    <location>
        <begin position="366"/>
        <end position="393"/>
    </location>
</feature>
<dbReference type="GO" id="GO:0005886">
    <property type="term" value="C:plasma membrane"/>
    <property type="evidence" value="ECO:0007669"/>
    <property type="project" value="TreeGrafter"/>
</dbReference>
<dbReference type="Pfam" id="PF00375">
    <property type="entry name" value="SDF"/>
    <property type="match status" value="1"/>
</dbReference>
<evidence type="ECO:0000256" key="5">
    <source>
        <dbReference type="ARBA" id="ARBA00022989"/>
    </source>
</evidence>
<feature type="transmembrane region" description="Helical" evidence="7">
    <location>
        <begin position="233"/>
        <end position="257"/>
    </location>
</feature>
<dbReference type="EMBL" id="JAHLFE010000123">
    <property type="protein sequence ID" value="MBU3844438.1"/>
    <property type="molecule type" value="Genomic_DNA"/>
</dbReference>
<dbReference type="InterPro" id="IPR036458">
    <property type="entry name" value="Na:dicarbo_symporter_sf"/>
</dbReference>
<dbReference type="Proteomes" id="UP000733611">
    <property type="component" value="Unassembled WGS sequence"/>
</dbReference>
<name>A0A948WZ39_9GAMM</name>
<keyword evidence="5 7" id="KW-1133">Transmembrane helix</keyword>
<proteinExistence type="inferred from homology"/>
<feature type="transmembrane region" description="Helical" evidence="7">
    <location>
        <begin position="24"/>
        <end position="42"/>
    </location>
</feature>
<keyword evidence="6 7" id="KW-0472">Membrane</keyword>
<dbReference type="GO" id="GO:0015184">
    <property type="term" value="F:L-cystine transmembrane transporter activity"/>
    <property type="evidence" value="ECO:0007669"/>
    <property type="project" value="TreeGrafter"/>
</dbReference>
<dbReference type="AlphaFoldDB" id="A0A948WZ39"/>
<feature type="transmembrane region" description="Helical" evidence="7">
    <location>
        <begin position="156"/>
        <end position="177"/>
    </location>
</feature>
<reference evidence="8" key="1">
    <citation type="journal article" date="2021" name="PeerJ">
        <title>Extensive microbial diversity within the chicken gut microbiome revealed by metagenomics and culture.</title>
        <authorList>
            <person name="Gilroy R."/>
            <person name="Ravi A."/>
            <person name="Getino M."/>
            <person name="Pursley I."/>
            <person name="Horton D.L."/>
            <person name="Alikhan N.F."/>
            <person name="Baker D."/>
            <person name="Gharbi K."/>
            <person name="Hall N."/>
            <person name="Watson M."/>
            <person name="Adriaenssens E.M."/>
            <person name="Foster-Nyarko E."/>
            <person name="Jarju S."/>
            <person name="Secka A."/>
            <person name="Antonio M."/>
            <person name="Oren A."/>
            <person name="Chaudhuri R.R."/>
            <person name="La Ragione R."/>
            <person name="Hildebrand F."/>
            <person name="Pallen M.J."/>
        </authorList>
    </citation>
    <scope>NUCLEOTIDE SEQUENCE</scope>
    <source>
        <strain evidence="8">378</strain>
    </source>
</reference>
<dbReference type="SUPFAM" id="SSF118215">
    <property type="entry name" value="Proton glutamate symport protein"/>
    <property type="match status" value="1"/>
</dbReference>
<dbReference type="GO" id="GO:0015293">
    <property type="term" value="F:symporter activity"/>
    <property type="evidence" value="ECO:0007669"/>
    <property type="project" value="InterPro"/>
</dbReference>
<dbReference type="PRINTS" id="PR00173">
    <property type="entry name" value="EDTRNSPORT"/>
</dbReference>
<reference evidence="8" key="2">
    <citation type="submission" date="2021-04" db="EMBL/GenBank/DDBJ databases">
        <authorList>
            <person name="Gilroy R."/>
        </authorList>
    </citation>
    <scope>NUCLEOTIDE SEQUENCE</scope>
    <source>
        <strain evidence="8">378</strain>
    </source>
</reference>
<organism evidence="8 9">
    <name type="scientific">Candidatus Anaerobiospirillum pullicola</name>
    <dbReference type="NCBI Taxonomy" id="2838451"/>
    <lineage>
        <taxon>Bacteria</taxon>
        <taxon>Pseudomonadati</taxon>
        <taxon>Pseudomonadota</taxon>
        <taxon>Gammaproteobacteria</taxon>
        <taxon>Aeromonadales</taxon>
        <taxon>Succinivibrionaceae</taxon>
        <taxon>Anaerobiospirillum</taxon>
    </lineage>
</organism>
<comment type="caution">
    <text evidence="8">The sequence shown here is derived from an EMBL/GenBank/DDBJ whole genome shotgun (WGS) entry which is preliminary data.</text>
</comment>
<evidence type="ECO:0000313" key="8">
    <source>
        <dbReference type="EMBL" id="MBU3844438.1"/>
    </source>
</evidence>
<protein>
    <submittedName>
        <fullName evidence="8">Dicarboxylate/amino acid:cation symporter</fullName>
    </submittedName>
</protein>
<feature type="transmembrane region" description="Helical" evidence="7">
    <location>
        <begin position="197"/>
        <end position="221"/>
    </location>
</feature>
<feature type="transmembrane region" description="Helical" evidence="7">
    <location>
        <begin position="95"/>
        <end position="117"/>
    </location>
</feature>
<feature type="transmembrane region" description="Helical" evidence="7">
    <location>
        <begin position="307"/>
        <end position="332"/>
    </location>
</feature>
<dbReference type="InterPro" id="IPR001991">
    <property type="entry name" value="Na-dicarboxylate_symporter"/>
</dbReference>
<evidence type="ECO:0000256" key="3">
    <source>
        <dbReference type="ARBA" id="ARBA00022448"/>
    </source>
</evidence>
<evidence type="ECO:0000256" key="1">
    <source>
        <dbReference type="ARBA" id="ARBA00004141"/>
    </source>
</evidence>
<dbReference type="PANTHER" id="PTHR42865">
    <property type="entry name" value="PROTON/GLUTAMATE-ASPARTATE SYMPORTER"/>
    <property type="match status" value="1"/>
</dbReference>
<keyword evidence="3" id="KW-0813">Transport</keyword>